<gene>
    <name evidence="2" type="ORF">LOC62_05G007547</name>
</gene>
<evidence type="ECO:0000256" key="1">
    <source>
        <dbReference type="SAM" id="MobiDB-lite"/>
    </source>
</evidence>
<organism evidence="2 3">
    <name type="scientific">Vanrija pseudolonga</name>
    <dbReference type="NCBI Taxonomy" id="143232"/>
    <lineage>
        <taxon>Eukaryota</taxon>
        <taxon>Fungi</taxon>
        <taxon>Dikarya</taxon>
        <taxon>Basidiomycota</taxon>
        <taxon>Agaricomycotina</taxon>
        <taxon>Tremellomycetes</taxon>
        <taxon>Trichosporonales</taxon>
        <taxon>Trichosporonaceae</taxon>
        <taxon>Vanrija</taxon>
    </lineage>
</organism>
<dbReference type="EMBL" id="CP086718">
    <property type="protein sequence ID" value="WOO84025.1"/>
    <property type="molecule type" value="Genomic_DNA"/>
</dbReference>
<reference evidence="2" key="1">
    <citation type="submission" date="2023-10" db="EMBL/GenBank/DDBJ databases">
        <authorList>
            <person name="Noh H."/>
        </authorList>
    </citation>
    <scope>NUCLEOTIDE SEQUENCE</scope>
    <source>
        <strain evidence="2">DUCC4014</strain>
    </source>
</reference>
<protein>
    <submittedName>
        <fullName evidence="2">Uncharacterized protein</fullName>
    </submittedName>
</protein>
<evidence type="ECO:0000313" key="3">
    <source>
        <dbReference type="Proteomes" id="UP000827549"/>
    </source>
</evidence>
<feature type="region of interest" description="Disordered" evidence="1">
    <location>
        <begin position="83"/>
        <end position="117"/>
    </location>
</feature>
<feature type="region of interest" description="Disordered" evidence="1">
    <location>
        <begin position="140"/>
        <end position="161"/>
    </location>
</feature>
<name>A0AAF0YC75_9TREE</name>
<keyword evidence="3" id="KW-1185">Reference proteome</keyword>
<feature type="region of interest" description="Disordered" evidence="1">
    <location>
        <begin position="1"/>
        <end position="22"/>
    </location>
</feature>
<feature type="compositionally biased region" description="Polar residues" evidence="1">
    <location>
        <begin position="291"/>
        <end position="302"/>
    </location>
</feature>
<evidence type="ECO:0000313" key="2">
    <source>
        <dbReference type="EMBL" id="WOO84025.1"/>
    </source>
</evidence>
<feature type="compositionally biased region" description="Pro residues" evidence="1">
    <location>
        <begin position="439"/>
        <end position="454"/>
    </location>
</feature>
<sequence>MDKDTAASPRSGRARSPYPPLSSYDPYHDYHYFPPPSSTVGPVPSLPQPSFDSLESDWVAIKAQAFMKTGVVDVFGDSGDLVELSRSQRPPVTPRPDDVSRQQSETRCDSSYYPEPPAEIRSTWAHRVYKRIQGNKLRKATSATDLREPRQLSGAGEARRRVLRDAEARREYRQQLPTDIKHTALFPRSKGVVRRDMDSESDFGHDPVPEHRLSSHRTLTFDRKWAGDGADLGASNRGSLYVANPSAHSAAISPANALHLDGVTGPSAPSSHAEPEPPAPPVPPKDWQYLSLLNSRNNQSPLARSPIPQLRSGSLYHSPETCDDPLIQTPDLVSGNLGSHQLHQIGFERVPAQRLSQGADKSNLPVPLGGDRFRSDVTPRSIGHTLDPQGLEVSAWWERFPSSQAPSMQVSPKATPPPRPPRPDAELAPTFPILQRTPPRQPPPCSPPRHPLPRTPSHRSPPQVRIAPSPTRPTTATSRYRHFVSGHTVNRISAQFPVFNRKVTPPRLALPHSEENCPHQEEGLVCLRNHLAAEVLARHPTTSSTDRRCLEWSKQVEPGLPVDQRPPPLSPGSADAEMAFLGLLRSRLNINDDDHEGNDTLTIPSIPDHVETEYETARDQV</sequence>
<feature type="compositionally biased region" description="Basic and acidic residues" evidence="1">
    <location>
        <begin position="95"/>
        <end position="108"/>
    </location>
</feature>
<feature type="region of interest" description="Disordered" evidence="1">
    <location>
        <begin position="259"/>
        <end position="334"/>
    </location>
</feature>
<proteinExistence type="predicted"/>
<feature type="region of interest" description="Disordered" evidence="1">
    <location>
        <begin position="353"/>
        <end position="372"/>
    </location>
</feature>
<dbReference type="AlphaFoldDB" id="A0AAF0YC75"/>
<feature type="compositionally biased region" description="Low complexity" evidence="1">
    <location>
        <begin position="458"/>
        <end position="477"/>
    </location>
</feature>
<feature type="compositionally biased region" description="Polar residues" evidence="1">
    <location>
        <begin position="403"/>
        <end position="412"/>
    </location>
</feature>
<feature type="region of interest" description="Disordered" evidence="1">
    <location>
        <begin position="403"/>
        <end position="477"/>
    </location>
</feature>
<dbReference type="RefSeq" id="XP_062630051.1">
    <property type="nucleotide sequence ID" value="XM_062774067.1"/>
</dbReference>
<dbReference type="GeneID" id="87810719"/>
<accession>A0AAF0YC75</accession>
<dbReference type="Proteomes" id="UP000827549">
    <property type="component" value="Chromosome 5"/>
</dbReference>